<keyword evidence="1" id="KW-0560">Oxidoreductase</keyword>
<dbReference type="RefSeq" id="WP_136426647.1">
    <property type="nucleotide sequence ID" value="NZ_SSSM01000003.1"/>
</dbReference>
<dbReference type="PANTHER" id="PTHR43244:SF1">
    <property type="entry name" value="5,10-METHYLENETETRAHYDROMETHANOPTERIN REDUCTASE"/>
    <property type="match status" value="1"/>
</dbReference>
<dbReference type="InterPro" id="IPR011251">
    <property type="entry name" value="Luciferase-like_dom"/>
</dbReference>
<feature type="domain" description="Luciferase-like" evidence="2">
    <location>
        <begin position="15"/>
        <end position="329"/>
    </location>
</feature>
<dbReference type="GO" id="GO:0016705">
    <property type="term" value="F:oxidoreductase activity, acting on paired donors, with incorporation or reduction of molecular oxygen"/>
    <property type="evidence" value="ECO:0007669"/>
    <property type="project" value="InterPro"/>
</dbReference>
<dbReference type="Proteomes" id="UP000309133">
    <property type="component" value="Unassembled WGS sequence"/>
</dbReference>
<dbReference type="EMBL" id="SSSM01000003">
    <property type="protein sequence ID" value="THG31527.1"/>
    <property type="molecule type" value="Genomic_DNA"/>
</dbReference>
<name>A0A4V3WTD8_9MICO</name>
<proteinExistence type="predicted"/>
<dbReference type="OrthoDB" id="7903015at2"/>
<evidence type="ECO:0000313" key="3">
    <source>
        <dbReference type="EMBL" id="THG31527.1"/>
    </source>
</evidence>
<organism evidence="3 4">
    <name type="scientific">Naasia lichenicola</name>
    <dbReference type="NCBI Taxonomy" id="2565933"/>
    <lineage>
        <taxon>Bacteria</taxon>
        <taxon>Bacillati</taxon>
        <taxon>Actinomycetota</taxon>
        <taxon>Actinomycetes</taxon>
        <taxon>Micrococcales</taxon>
        <taxon>Microbacteriaceae</taxon>
        <taxon>Naasia</taxon>
    </lineage>
</organism>
<dbReference type="InterPro" id="IPR036661">
    <property type="entry name" value="Luciferase-like_sf"/>
</dbReference>
<keyword evidence="4" id="KW-1185">Reference proteome</keyword>
<dbReference type="AlphaFoldDB" id="A0A4V3WTD8"/>
<evidence type="ECO:0000313" key="4">
    <source>
        <dbReference type="Proteomes" id="UP000309133"/>
    </source>
</evidence>
<evidence type="ECO:0000256" key="1">
    <source>
        <dbReference type="ARBA" id="ARBA00023002"/>
    </source>
</evidence>
<dbReference type="Pfam" id="PF00296">
    <property type="entry name" value="Bac_luciferase"/>
    <property type="match status" value="1"/>
</dbReference>
<dbReference type="CDD" id="cd01097">
    <property type="entry name" value="Tetrahydromethanopterin_reductase"/>
    <property type="match status" value="1"/>
</dbReference>
<comment type="caution">
    <text evidence="3">The sequence shown here is derived from an EMBL/GenBank/DDBJ whole genome shotgun (WGS) entry which is preliminary data.</text>
</comment>
<accession>A0A4V3WTD8</accession>
<reference evidence="3 4" key="1">
    <citation type="submission" date="2019-04" db="EMBL/GenBank/DDBJ databases">
        <authorList>
            <person name="Jiang L."/>
        </authorList>
    </citation>
    <scope>NUCLEOTIDE SEQUENCE [LARGE SCALE GENOMIC DNA]</scope>
    <source>
        <strain evidence="3 4">YIM 131853</strain>
    </source>
</reference>
<dbReference type="SUPFAM" id="SSF51679">
    <property type="entry name" value="Bacterial luciferase-like"/>
    <property type="match status" value="1"/>
</dbReference>
<sequence>MQFGIAFPASPAARDDVAAAEALGFSHAWLDDSQMLFSDPYISLALCAERTSTIRLGVGVTNPASRIAPSTANSIATVNKLAPGRTMLGIGTGNTARRTLGMPAARLSALEDHVRIVRALLAGETTEYTEGDRTRDIRFLSDGDRWIDLKTPIPTYIAGSGPKVLELAGRMADGVILFGTVDPDLIAMALKRVRIGAEQAGRDPDSLSIMCMTAFCLTEPGESLESARVRSMVGPFVSSCANIFALSTSDPAFFPDHLRRDILAFRDIFVTPDGPVRSRHLELYGGYAVALRDDVAPLVTERMIRATTLTGTSSEIAASVAAMEEAGIDMVAIRPVIDHRETMETFSREIIRG</sequence>
<protein>
    <submittedName>
        <fullName evidence="3">LLM class flavin-dependent oxidoreductase</fullName>
    </submittedName>
</protein>
<dbReference type="PANTHER" id="PTHR43244">
    <property type="match status" value="1"/>
</dbReference>
<dbReference type="Gene3D" id="3.20.20.30">
    <property type="entry name" value="Luciferase-like domain"/>
    <property type="match status" value="1"/>
</dbReference>
<dbReference type="InterPro" id="IPR050564">
    <property type="entry name" value="F420-G6PD/mer"/>
</dbReference>
<gene>
    <name evidence="3" type="ORF">E6C64_05470</name>
</gene>
<evidence type="ECO:0000259" key="2">
    <source>
        <dbReference type="Pfam" id="PF00296"/>
    </source>
</evidence>